<dbReference type="Proteomes" id="UP000321026">
    <property type="component" value="Unassembled WGS sequence"/>
</dbReference>
<sequence>MNNKKVNQDLNAIKRAILIAYWNCCGIYVPKNLQFYEKSVLEVLESCNRNYQKYVEFYVNGEVLLLAVGDPKLGVDQIIGNKFVITEGQRKMELFNLMNLGKSNRKINMGHEHEVSMDAGELGVFVERVYYKIAQC</sequence>
<evidence type="ECO:0000313" key="2">
    <source>
        <dbReference type="Proteomes" id="UP000321026"/>
    </source>
</evidence>
<evidence type="ECO:0000313" key="1">
    <source>
        <dbReference type="EMBL" id="TXG78259.1"/>
    </source>
</evidence>
<reference evidence="1 2" key="1">
    <citation type="submission" date="2018-09" db="EMBL/GenBank/DDBJ databases">
        <title>Metagenome Assembled Genomes from an Advanced Water Purification Facility.</title>
        <authorList>
            <person name="Stamps B.W."/>
            <person name="Spear J.R."/>
        </authorList>
    </citation>
    <scope>NUCLEOTIDE SEQUENCE [LARGE SCALE GENOMIC DNA]</scope>
    <source>
        <strain evidence="1">Bin_63_2</strain>
    </source>
</reference>
<organism evidence="1 2">
    <name type="scientific">Candidatus Dojkabacteria bacterium</name>
    <dbReference type="NCBI Taxonomy" id="2099670"/>
    <lineage>
        <taxon>Bacteria</taxon>
        <taxon>Candidatus Dojkabacteria</taxon>
    </lineage>
</organism>
<dbReference type="AlphaFoldDB" id="A0A5C7J9U0"/>
<dbReference type="EMBL" id="SSDS01000023">
    <property type="protein sequence ID" value="TXG78259.1"/>
    <property type="molecule type" value="Genomic_DNA"/>
</dbReference>
<name>A0A5C7J9U0_9BACT</name>
<accession>A0A5C7J9U0</accession>
<proteinExistence type="predicted"/>
<comment type="caution">
    <text evidence="1">The sequence shown here is derived from an EMBL/GenBank/DDBJ whole genome shotgun (WGS) entry which is preliminary data.</text>
</comment>
<protein>
    <submittedName>
        <fullName evidence="1">Uncharacterized protein</fullName>
    </submittedName>
</protein>
<gene>
    <name evidence="1" type="ORF">E6Q11_01490</name>
</gene>